<dbReference type="STRING" id="880072.Desac_2372"/>
<evidence type="ECO:0000259" key="1">
    <source>
        <dbReference type="Pfam" id="PF02470"/>
    </source>
</evidence>
<dbReference type="InterPro" id="IPR003399">
    <property type="entry name" value="Mce/MlaD"/>
</dbReference>
<dbReference type="OrthoDB" id="9806984at2"/>
<gene>
    <name evidence="2" type="ordered locus">Desac_2372</name>
</gene>
<dbReference type="PANTHER" id="PTHR33371:SF4">
    <property type="entry name" value="INTERMEMBRANE PHOSPHOLIPID TRANSPORT SYSTEM BINDING PROTEIN MLAD"/>
    <property type="match status" value="1"/>
</dbReference>
<evidence type="ECO:0000313" key="3">
    <source>
        <dbReference type="Proteomes" id="UP000000483"/>
    </source>
</evidence>
<dbReference type="eggNOG" id="COG1463">
    <property type="taxonomic scope" value="Bacteria"/>
</dbReference>
<dbReference type="AlphaFoldDB" id="F2NFS5"/>
<name>F2NFS5_DESAR</name>
<organism evidence="2 3">
    <name type="scientific">Desulfobacca acetoxidans (strain ATCC 700848 / DSM 11109 / ASRB2)</name>
    <dbReference type="NCBI Taxonomy" id="880072"/>
    <lineage>
        <taxon>Bacteria</taxon>
        <taxon>Pseudomonadati</taxon>
        <taxon>Thermodesulfobacteriota</taxon>
        <taxon>Desulfobaccia</taxon>
        <taxon>Desulfobaccales</taxon>
        <taxon>Desulfobaccaceae</taxon>
        <taxon>Desulfobacca</taxon>
    </lineage>
</organism>
<dbReference type="InterPro" id="IPR052336">
    <property type="entry name" value="MlaD_Phospholipid_Transporter"/>
</dbReference>
<dbReference type="KEGG" id="dao:Desac_2372"/>
<keyword evidence="3" id="KW-1185">Reference proteome</keyword>
<protein>
    <submittedName>
        <fullName evidence="2">Mammalian cell entry related domain protein</fullName>
    </submittedName>
</protein>
<accession>F2NFS5</accession>
<reference evidence="3" key="2">
    <citation type="submission" date="2011-03" db="EMBL/GenBank/DDBJ databases">
        <title>The complete genome of Desulfobacca acetoxidans DSM 11109.</title>
        <authorList>
            <consortium name="US DOE Joint Genome Institute (JGI-PGF)"/>
            <person name="Lucas S."/>
            <person name="Copeland A."/>
            <person name="Lapidus A."/>
            <person name="Bruce D."/>
            <person name="Goodwin L."/>
            <person name="Pitluck S."/>
            <person name="Peters L."/>
            <person name="Kyrpides N."/>
            <person name="Mavromatis K."/>
            <person name="Ivanova N."/>
            <person name="Ovchinnikova G."/>
            <person name="Teshima H."/>
            <person name="Detter J.C."/>
            <person name="Han C."/>
            <person name="Land M."/>
            <person name="Hauser L."/>
            <person name="Markowitz V."/>
            <person name="Cheng J.-F."/>
            <person name="Hugenholtz P."/>
            <person name="Woyke T."/>
            <person name="Wu D."/>
            <person name="Spring S."/>
            <person name="Schueler E."/>
            <person name="Brambilla E."/>
            <person name="Klenk H.-P."/>
            <person name="Eisen J.A."/>
        </authorList>
    </citation>
    <scope>NUCLEOTIDE SEQUENCE [LARGE SCALE GENOMIC DNA]</scope>
    <source>
        <strain evidence="3">ATCC 700848 / DSM 11109 / ASRB2</strain>
    </source>
</reference>
<dbReference type="Proteomes" id="UP000000483">
    <property type="component" value="Chromosome"/>
</dbReference>
<evidence type="ECO:0000313" key="2">
    <source>
        <dbReference type="EMBL" id="AEB10194.1"/>
    </source>
</evidence>
<reference evidence="2 3" key="1">
    <citation type="journal article" date="2011" name="Stand. Genomic Sci.">
        <title>Complete genome sequence of the acetate-degrading sulfate reducer Desulfobacca acetoxidans type strain (ASRB2).</title>
        <authorList>
            <person name="Goker M."/>
            <person name="Teshima H."/>
            <person name="Lapidus A."/>
            <person name="Nolan M."/>
            <person name="Lucas S."/>
            <person name="Hammon N."/>
            <person name="Deshpande S."/>
            <person name="Cheng J.F."/>
            <person name="Tapia R."/>
            <person name="Han C."/>
            <person name="Goodwin L."/>
            <person name="Pitluck S."/>
            <person name="Huntemann M."/>
            <person name="Liolios K."/>
            <person name="Ivanova N."/>
            <person name="Pagani I."/>
            <person name="Mavromatis K."/>
            <person name="Ovchinikova G."/>
            <person name="Pati A."/>
            <person name="Chen A."/>
            <person name="Palaniappan K."/>
            <person name="Land M."/>
            <person name="Hauser L."/>
            <person name="Brambilla E.M."/>
            <person name="Rohde M."/>
            <person name="Spring S."/>
            <person name="Detter J.C."/>
            <person name="Woyke T."/>
            <person name="Bristow J."/>
            <person name="Eisen J.A."/>
            <person name="Markowitz V."/>
            <person name="Hugenholtz P."/>
            <person name="Kyrpides N.C."/>
            <person name="Klenk H.P."/>
        </authorList>
    </citation>
    <scope>NUCLEOTIDE SEQUENCE [LARGE SCALE GENOMIC DNA]</scope>
    <source>
        <strain evidence="3">ATCC 700848 / DSM 11109 / ASRB2</strain>
    </source>
</reference>
<dbReference type="EMBL" id="CP002629">
    <property type="protein sequence ID" value="AEB10194.1"/>
    <property type="molecule type" value="Genomic_DNA"/>
</dbReference>
<feature type="domain" description="Mce/MlaD" evidence="1">
    <location>
        <begin position="38"/>
        <end position="139"/>
    </location>
</feature>
<dbReference type="HOGENOM" id="CLU_013850_2_1_7"/>
<dbReference type="Pfam" id="PF02470">
    <property type="entry name" value="MlaD"/>
    <property type="match status" value="1"/>
</dbReference>
<sequence length="315" mass="34475">MAKQANRMMIGVFVVLAVILMAASLVVFGSGKFFKKTVKCVLYFDESVKGLNVGAPVLFQGVQIGSVTSIVLQVDPAKLQPQIPVTIEFEPDRFKVHAEGGKIPREPRKNIAKLIDKGLRAVLTMQSFITGQLMIEIDFHPGTPVVLKNIGKDFIEIPTIPSTSERLAQTLDKLDLEGLKKHLESTLAGIDRFVNGPDLIAGIRALKDTLQDVRKIVVKMEGQINPLADDVKKSVKDIGKLARNAEAKLDPLGTGLDKTMSSVRGIISEDSPLIVELQNTMKEISAMSRSFRQLANYLEQHPETVIRGKKSPGGK</sequence>
<proteinExistence type="predicted"/>
<dbReference type="RefSeq" id="WP_013707303.1">
    <property type="nucleotide sequence ID" value="NC_015388.1"/>
</dbReference>
<dbReference type="PANTHER" id="PTHR33371">
    <property type="entry name" value="INTERMEMBRANE PHOSPHOLIPID TRANSPORT SYSTEM BINDING PROTEIN MLAD-RELATED"/>
    <property type="match status" value="1"/>
</dbReference>